<accession>L8GFU8</accession>
<dbReference type="EMBL" id="KB008146">
    <property type="protein sequence ID" value="ELR11882.1"/>
    <property type="molecule type" value="Genomic_DNA"/>
</dbReference>
<evidence type="ECO:0000313" key="4">
    <source>
        <dbReference type="Proteomes" id="UP000011083"/>
    </source>
</evidence>
<keyword evidence="2" id="KW-0812">Transmembrane</keyword>
<feature type="transmembrane region" description="Helical" evidence="2">
    <location>
        <begin position="6"/>
        <end position="31"/>
    </location>
</feature>
<evidence type="ECO:0000256" key="1">
    <source>
        <dbReference type="SAM" id="MobiDB-lite"/>
    </source>
</evidence>
<feature type="compositionally biased region" description="Acidic residues" evidence="1">
    <location>
        <begin position="68"/>
        <end position="81"/>
    </location>
</feature>
<dbReference type="Proteomes" id="UP000011083">
    <property type="component" value="Unassembled WGS sequence"/>
</dbReference>
<dbReference type="AlphaFoldDB" id="L8GFU8"/>
<dbReference type="VEuPathDB" id="AmoebaDB:ACA1_274160"/>
<protein>
    <submittedName>
        <fullName evidence="3">Uncharacterized protein</fullName>
    </submittedName>
</protein>
<gene>
    <name evidence="3" type="ORF">ACA1_274160</name>
</gene>
<sequence length="102" mass="11477">MWAIPLWAYALVVVLSLGVIVGLLGLVFKLAKPSEDENRQQGAPRAPTGKAKREKRQEKAAKQKVSDDEAEKDEEEEEEEEARPQRRGGLARMQVRRRGKPA</sequence>
<keyword evidence="4" id="KW-1185">Reference proteome</keyword>
<feature type="non-terminal residue" evidence="3">
    <location>
        <position position="102"/>
    </location>
</feature>
<dbReference type="KEGG" id="acan:ACA1_274160"/>
<reference evidence="3 4" key="1">
    <citation type="journal article" date="2013" name="Genome Biol.">
        <title>Genome of Acanthamoeba castellanii highlights extensive lateral gene transfer and early evolution of tyrosine kinase signaling.</title>
        <authorList>
            <person name="Clarke M."/>
            <person name="Lohan A.J."/>
            <person name="Liu B."/>
            <person name="Lagkouvardos I."/>
            <person name="Roy S."/>
            <person name="Zafar N."/>
            <person name="Bertelli C."/>
            <person name="Schilde C."/>
            <person name="Kianianmomeni A."/>
            <person name="Burglin T.R."/>
            <person name="Frech C."/>
            <person name="Turcotte B."/>
            <person name="Kopec K.O."/>
            <person name="Synnott J.M."/>
            <person name="Choo C."/>
            <person name="Paponov I."/>
            <person name="Finkler A."/>
            <person name="Soon Heng Tan C."/>
            <person name="Hutchins A.P."/>
            <person name="Weinmeier T."/>
            <person name="Rattei T."/>
            <person name="Chu J.S."/>
            <person name="Gimenez G."/>
            <person name="Irimia M."/>
            <person name="Rigden D.J."/>
            <person name="Fitzpatrick D.A."/>
            <person name="Lorenzo-Morales J."/>
            <person name="Bateman A."/>
            <person name="Chiu C.H."/>
            <person name="Tang P."/>
            <person name="Hegemann P."/>
            <person name="Fromm H."/>
            <person name="Raoult D."/>
            <person name="Greub G."/>
            <person name="Miranda-Saavedra D."/>
            <person name="Chen N."/>
            <person name="Nash P."/>
            <person name="Ginger M.L."/>
            <person name="Horn M."/>
            <person name="Schaap P."/>
            <person name="Caler L."/>
            <person name="Loftus B."/>
        </authorList>
    </citation>
    <scope>NUCLEOTIDE SEQUENCE [LARGE SCALE GENOMIC DNA]</scope>
    <source>
        <strain evidence="3 4">Neff</strain>
    </source>
</reference>
<name>L8GFU8_ACACF</name>
<feature type="compositionally biased region" description="Basic and acidic residues" evidence="1">
    <location>
        <begin position="55"/>
        <end position="67"/>
    </location>
</feature>
<proteinExistence type="predicted"/>
<feature type="region of interest" description="Disordered" evidence="1">
    <location>
        <begin position="33"/>
        <end position="102"/>
    </location>
</feature>
<dbReference type="RefSeq" id="XP_004333895.1">
    <property type="nucleotide sequence ID" value="XM_004333847.1"/>
</dbReference>
<keyword evidence="2" id="KW-0472">Membrane</keyword>
<organism evidence="3 4">
    <name type="scientific">Acanthamoeba castellanii (strain ATCC 30010 / Neff)</name>
    <dbReference type="NCBI Taxonomy" id="1257118"/>
    <lineage>
        <taxon>Eukaryota</taxon>
        <taxon>Amoebozoa</taxon>
        <taxon>Discosea</taxon>
        <taxon>Longamoebia</taxon>
        <taxon>Centramoebida</taxon>
        <taxon>Acanthamoebidae</taxon>
        <taxon>Acanthamoeba</taxon>
    </lineage>
</organism>
<keyword evidence="2" id="KW-1133">Transmembrane helix</keyword>
<dbReference type="GeneID" id="14912336"/>
<evidence type="ECO:0000256" key="2">
    <source>
        <dbReference type="SAM" id="Phobius"/>
    </source>
</evidence>
<evidence type="ECO:0000313" key="3">
    <source>
        <dbReference type="EMBL" id="ELR11882.1"/>
    </source>
</evidence>